<dbReference type="Proteomes" id="UP001443914">
    <property type="component" value="Unassembled WGS sequence"/>
</dbReference>
<dbReference type="PROSITE" id="PS00375">
    <property type="entry name" value="UDPGT"/>
    <property type="match status" value="1"/>
</dbReference>
<dbReference type="PANTHER" id="PTHR48047:SF45">
    <property type="entry name" value="SCOPOLETIN GLUCOSYLTRANSFERASE-LIKE"/>
    <property type="match status" value="1"/>
</dbReference>
<keyword evidence="2 4" id="KW-0328">Glycosyltransferase</keyword>
<dbReference type="GO" id="GO:0016104">
    <property type="term" value="P:triterpenoid biosynthetic process"/>
    <property type="evidence" value="ECO:0007669"/>
    <property type="project" value="UniProtKB-ARBA"/>
</dbReference>
<dbReference type="GO" id="GO:0035251">
    <property type="term" value="F:UDP-glucosyltransferase activity"/>
    <property type="evidence" value="ECO:0007669"/>
    <property type="project" value="TreeGrafter"/>
</dbReference>
<dbReference type="AlphaFoldDB" id="A0AAW1I009"/>
<evidence type="ECO:0000256" key="5">
    <source>
        <dbReference type="RuleBase" id="RU362057"/>
    </source>
</evidence>
<organism evidence="6 7">
    <name type="scientific">Saponaria officinalis</name>
    <name type="common">Common soapwort</name>
    <name type="synonym">Lychnis saponaria</name>
    <dbReference type="NCBI Taxonomy" id="3572"/>
    <lineage>
        <taxon>Eukaryota</taxon>
        <taxon>Viridiplantae</taxon>
        <taxon>Streptophyta</taxon>
        <taxon>Embryophyta</taxon>
        <taxon>Tracheophyta</taxon>
        <taxon>Spermatophyta</taxon>
        <taxon>Magnoliopsida</taxon>
        <taxon>eudicotyledons</taxon>
        <taxon>Gunneridae</taxon>
        <taxon>Pentapetalae</taxon>
        <taxon>Caryophyllales</taxon>
        <taxon>Caryophyllaceae</taxon>
        <taxon>Caryophylleae</taxon>
        <taxon>Saponaria</taxon>
    </lineage>
</organism>
<gene>
    <name evidence="6" type="ORF">RND81_10G035600</name>
</gene>
<dbReference type="Gene3D" id="3.40.50.2000">
    <property type="entry name" value="Glycogen Phosphorylase B"/>
    <property type="match status" value="2"/>
</dbReference>
<dbReference type="EC" id="2.4.1.-" evidence="5"/>
<comment type="caution">
    <text evidence="6">The sequence shown here is derived from an EMBL/GenBank/DDBJ whole genome shotgun (WGS) entry which is preliminary data.</text>
</comment>
<keyword evidence="7" id="KW-1185">Reference proteome</keyword>
<dbReference type="GO" id="GO:0016135">
    <property type="term" value="P:saponin biosynthetic process"/>
    <property type="evidence" value="ECO:0007669"/>
    <property type="project" value="UniProtKB-ARBA"/>
</dbReference>
<dbReference type="InterPro" id="IPR035595">
    <property type="entry name" value="UDP_glycos_trans_CS"/>
</dbReference>
<reference evidence="6" key="1">
    <citation type="submission" date="2024-03" db="EMBL/GenBank/DDBJ databases">
        <title>WGS assembly of Saponaria officinalis var. Norfolk2.</title>
        <authorList>
            <person name="Jenkins J."/>
            <person name="Shu S."/>
            <person name="Grimwood J."/>
            <person name="Barry K."/>
            <person name="Goodstein D."/>
            <person name="Schmutz J."/>
            <person name="Leebens-Mack J."/>
            <person name="Osbourn A."/>
        </authorList>
    </citation>
    <scope>NUCLEOTIDE SEQUENCE [LARGE SCALE GENOMIC DNA]</scope>
    <source>
        <strain evidence="6">JIC</strain>
    </source>
</reference>
<protein>
    <recommendedName>
        <fullName evidence="5">Glycosyltransferase</fullName>
        <ecNumber evidence="5">2.4.1.-</ecNumber>
    </recommendedName>
</protein>
<comment type="similarity">
    <text evidence="1 4">Belongs to the UDP-glycosyltransferase family.</text>
</comment>
<evidence type="ECO:0000313" key="6">
    <source>
        <dbReference type="EMBL" id="KAK9681903.1"/>
    </source>
</evidence>
<dbReference type="PANTHER" id="PTHR48047">
    <property type="entry name" value="GLYCOSYLTRANSFERASE"/>
    <property type="match status" value="1"/>
</dbReference>
<keyword evidence="3 4" id="KW-0808">Transferase</keyword>
<proteinExistence type="inferred from homology"/>
<dbReference type="EMBL" id="JBDFQZ010000010">
    <property type="protein sequence ID" value="KAK9681903.1"/>
    <property type="molecule type" value="Genomic_DNA"/>
</dbReference>
<dbReference type="Pfam" id="PF00201">
    <property type="entry name" value="UDPGT"/>
    <property type="match status" value="1"/>
</dbReference>
<name>A0AAW1I009_SAPOF</name>
<dbReference type="FunFam" id="3.40.50.2000:FF:000071">
    <property type="entry name" value="Glycosyltransferase"/>
    <property type="match status" value="1"/>
</dbReference>
<evidence type="ECO:0000256" key="4">
    <source>
        <dbReference type="RuleBase" id="RU003718"/>
    </source>
</evidence>
<dbReference type="InterPro" id="IPR002213">
    <property type="entry name" value="UDP_glucos_trans"/>
</dbReference>
<accession>A0AAW1I009</accession>
<evidence type="ECO:0000256" key="2">
    <source>
        <dbReference type="ARBA" id="ARBA00022676"/>
    </source>
</evidence>
<dbReference type="CDD" id="cd03784">
    <property type="entry name" value="GT1_Gtf-like"/>
    <property type="match status" value="1"/>
</dbReference>
<dbReference type="FunFam" id="3.40.50.2000:FF:000063">
    <property type="entry name" value="Glycosyltransferase"/>
    <property type="match status" value="1"/>
</dbReference>
<dbReference type="SUPFAM" id="SSF53756">
    <property type="entry name" value="UDP-Glycosyltransferase/glycogen phosphorylase"/>
    <property type="match status" value="1"/>
</dbReference>
<evidence type="ECO:0000313" key="7">
    <source>
        <dbReference type="Proteomes" id="UP001443914"/>
    </source>
</evidence>
<evidence type="ECO:0000256" key="1">
    <source>
        <dbReference type="ARBA" id="ARBA00009995"/>
    </source>
</evidence>
<sequence>MSSKDKTEIHIIFLPYMAPGHMMPMIEIARIFASQGKINATIITTPANASRFENTINRDNEIGHRITFLTISLPTKEVGLPEGCENLVSAQNRGTTFKLFRAIEMLKPKLETMLVENMPDCIVSDYLYPWTVDVAERIGIPRLAFSGSCFFNQCIYYNLEKYRPHDKIELESQEFVVPNLPDNITITRSQLQDIVKGNSSFNELFERLKEAERKSFGVLINSFYELEPNYVDYYKKVMGIKSWHIGPLSLFNRTLDDKLERGDKTTVDAHSCLSWLDSKESNSVVYICFGSLTRLTKSQIIEMARALQDSGYYFIWVLGKVMRPDDDHSQDAKQEQAEEYWLPDNFEDTILENGKGFIIRGWAPQVLILEHRAIGGFMTHCGWNSILEGVCASVPLITWPIFAEQFHNEKLVTQVLKIGVSVGNLVWKAWATDESKLVEKEMIYMAISKVMVEEDIRRTTKKFSEMAYKAVEPGGSSYKDIEALLQEIKVYRHN</sequence>
<evidence type="ECO:0000256" key="3">
    <source>
        <dbReference type="ARBA" id="ARBA00022679"/>
    </source>
</evidence>